<evidence type="ECO:0000256" key="1">
    <source>
        <dbReference type="ARBA" id="ARBA00004123"/>
    </source>
</evidence>
<accession>G0MGL9</accession>
<keyword evidence="2" id="KW-0479">Metal-binding</keyword>
<dbReference type="Proteomes" id="UP000008068">
    <property type="component" value="Unassembled WGS sequence"/>
</dbReference>
<dbReference type="PROSITE" id="PS00028">
    <property type="entry name" value="ZINC_FINGER_C2H2_1"/>
    <property type="match status" value="7"/>
</dbReference>
<reference evidence="11" key="1">
    <citation type="submission" date="2011-07" db="EMBL/GenBank/DDBJ databases">
        <authorList>
            <consortium name="Caenorhabditis brenneri Sequencing and Analysis Consortium"/>
            <person name="Wilson R.K."/>
        </authorList>
    </citation>
    <scope>NUCLEOTIDE SEQUENCE [LARGE SCALE GENOMIC DNA]</scope>
    <source>
        <strain evidence="11">PB2801</strain>
    </source>
</reference>
<dbReference type="GO" id="GO:0040027">
    <property type="term" value="P:negative regulation of vulval development"/>
    <property type="evidence" value="ECO:0007669"/>
    <property type="project" value="EnsemblMetazoa"/>
</dbReference>
<keyword evidence="5" id="KW-0862">Zinc</keyword>
<dbReference type="GO" id="GO:0005634">
    <property type="term" value="C:nucleus"/>
    <property type="evidence" value="ECO:0007669"/>
    <property type="project" value="UniProtKB-SubCell"/>
</dbReference>
<dbReference type="InParanoid" id="G0MGL9"/>
<feature type="domain" description="C2H2-type" evidence="9">
    <location>
        <begin position="2032"/>
        <end position="2062"/>
    </location>
</feature>
<keyword evidence="4 7" id="KW-0863">Zinc-finger</keyword>
<evidence type="ECO:0000256" key="3">
    <source>
        <dbReference type="ARBA" id="ARBA00022737"/>
    </source>
</evidence>
<evidence type="ECO:0000256" key="8">
    <source>
        <dbReference type="SAM" id="MobiDB-lite"/>
    </source>
</evidence>
<protein>
    <recommendedName>
        <fullName evidence="9">C2H2-type domain-containing protein</fullName>
    </recommendedName>
</protein>
<dbReference type="InterPro" id="IPR050888">
    <property type="entry name" value="ZnF_C2H2-type_TF"/>
</dbReference>
<evidence type="ECO:0000256" key="7">
    <source>
        <dbReference type="PROSITE-ProRule" id="PRU00042"/>
    </source>
</evidence>
<feature type="compositionally biased region" description="Basic and acidic residues" evidence="8">
    <location>
        <begin position="71"/>
        <end position="97"/>
    </location>
</feature>
<feature type="compositionally biased region" description="Acidic residues" evidence="8">
    <location>
        <begin position="30"/>
        <end position="40"/>
    </location>
</feature>
<organism evidence="11">
    <name type="scientific">Caenorhabditis brenneri</name>
    <name type="common">Nematode worm</name>
    <dbReference type="NCBI Taxonomy" id="135651"/>
    <lineage>
        <taxon>Eukaryota</taxon>
        <taxon>Metazoa</taxon>
        <taxon>Ecdysozoa</taxon>
        <taxon>Nematoda</taxon>
        <taxon>Chromadorea</taxon>
        <taxon>Rhabditida</taxon>
        <taxon>Rhabditina</taxon>
        <taxon>Rhabditomorpha</taxon>
        <taxon>Rhabditoidea</taxon>
        <taxon>Rhabditidae</taxon>
        <taxon>Peloderinae</taxon>
        <taxon>Caenorhabditis</taxon>
    </lineage>
</organism>
<evidence type="ECO:0000313" key="11">
    <source>
        <dbReference type="Proteomes" id="UP000008068"/>
    </source>
</evidence>
<feature type="domain" description="C2H2-type" evidence="9">
    <location>
        <begin position="1569"/>
        <end position="1597"/>
    </location>
</feature>
<sequence>MDPAELLRQLDRPPTPEESDAPPVVKQEVAEEENGAEQNEETPSGLAAMSTEMQGAVDKDKEATQRMTDFMMREEREPPAKKKKGGKDDEKNKEDRTPLTTFGFSSRPRRSVNYASIERGDEAQAQSLVTEFTGKKRAKRTRDELDGNYEEGEDNRRRKSRAAQRNQFGGSNSTMANGRAQVDYIKPATEEYSAIIPKPDDERPSLASRSLGAILERLPAVLRASGGFRRYVMWFDDAAAFKLIETVQRRCNLSDDNTANQKVLRALRHAYNSMPKAYRLGWERAAKMDIFDSRLFVPDIAMPLSEIPVKDVTRGDLIRGKGVRSNCCPSKPLISTMLQAMEHFLMCHDAVHFFGCDICRKIFPSRYELTRHECKEFNEIIAQSAITGQPLLLEVAYMYLCCSQCGLWLPLKATSDETKGWTYFASSLECHSCKPLVPIIVYFREPLPENEKNVRMNLSIIPHLDVTLELSCKECGIEEFESYAAIEDHFLTKHGGHDCNKCKIKCGTQFSLKHHQQTHMSSSAQFSNYLLYSATYEPPANSGRVRHIGAGSEIPVCGGCDQAELQQLEMANNKENGLVDPLENTYRRKMYMYRDKKSKKKENRANGSRREAGDSSGDEENSHERNDHDYSSSRDTDNDDCTSNIRRKKEKPLVKKYDPDLGYEHVNKEKMFEKTESEKECRKIMDRLFNMKSLMGHQRLLMPDEALEVLKEATAVELPAFNCPLAEEIAAALTRPLSLPVANCIDPLKDFVLLNKIFVYCKHCDTVVSRDIATHSMECQGSEDDMMEVFNAASGPQAGVRCIFPDCRIHLCSVVALRFHLNNVHNREIKIGAVVETTRAAEEFTASRYDKSLMNIAKRYQQTQREEKKSWLAKMTDVDCYLPCGGILEPKLQPRNPQIRQVVAAPPHRRVPMSGPSFAAEQTMRPLAQRNPNQQFPPYGLPPPPPPPQYHNLPHKAIIKPFRVPRVNRWYSCSWCDREYETLDPFVDHLVKVHSHTCTSCGLCFATLNHKRAHECTFKYDPNRRRPDSSLSGHCPACLECFSVETIYVHMLRRHFSTIEYNTEFGEMIPVPRNVEFRANAQMVPATRQAPPGFVHTPVDITYDQASNHEARQKAIKLGGSMVYGVDKKLIQYRVPPTGSVTICPPNPENIDTRLMCYMCELTFGDLKELTVHLEEHAEKWRHCPFCSDAVDGHFEMQKHLLTKHVINISNRLCCQYCHEEHRFMASHLLYRCRKISRCSICGQKSSDSLNNRGHMQRTHSLALRRFGCPYCPRTYASISEYYEHDCPAGGGCVFSCDCSPTKYFPTPSGFCDHFDSVHFHKTKCNICNYESKTQEMMIQHRNTHMRTELGNETTRKLYILIRQFFPKLDSSYMKFVNGGEKPSSYNDVNKTSVLYMMGNLGPVPLAAITTYKEPPRTLFDALNGIQRSPPRKSPPQGRVFTVQSSFQSQPSSSTAAVQEVVLSDDEDCVVIVGNSNNNNAPAEPSNVDRQVRVEEAQEGYNQRRNEPGYVAEDDDLEVAAANGANSGQPIVKEVVDENGDDELAVIAEVENSAGTLPSNVASGRERTFRCSRCSLKFFTRSSLKHHEETSHKQDAGDTICKETYGLPIDTHVAYICRNCSIAFESKEMFTKHTICHGATSYSCLMCSSIGFNQTSLQAHLQAHNEGRVSFACGTCMFQFPNDLALMDHLSIVHQISLFYFCKICGFGSTNAERVFQHLTFHKDSSWNIIQRFGACPAQLLNYNPTDEKDFVLKTQQKVIEVHKPSDCSHRNMLVCNDTAVSCTTCHCLQTLFNYCANNGYGRDDDKPMPEFKMMTPRDDKFPLWRHLDDKTAERLNRTGNLTTQPPPPQNPVALAEHNRRQVLFRQSIEARNQAANHVTVQRGGRAPVVSMTSNGTRPTYPVQQAPQFAQQQQQRMQNMPALLAQQQQRRVMPNAMRIANAPHLQPAQPVVRNATPVTTTCTYQNCQRSLANEFDRHLHAMHTKEASWFCRQCGHVTATEKQLFVHYIQRHLTPCYEKHVHEGFKSNVFRIKCPIPTCLDNFQSTLDFSRHMRKRHTTELPFEVECCETRFATKEHCDRHQRQHSEFLVNNGTDGPCCALCGTQDIWSGEKDQKIDCLLSHTLRHGLDYRSSCKVCLKQFAADTNQLLAVEHARAQHAAKAPNGSIHCKVCGKGGFSEYAFAEHFKKVHLFNILCKAAASVKGELVVTAGEGYERYVGLIHENRKLFPEHRMQATNQPSTSNATATVEVRESVGGNAALLNIAEAIGEPVRRSNVMDGEIMTID</sequence>
<dbReference type="FunCoup" id="G0MGL9">
    <property type="interactions" value="1140"/>
</dbReference>
<dbReference type="PANTHER" id="PTHR24406">
    <property type="entry name" value="TRANSCRIPTIONAL REPRESSOR CTCFL-RELATED"/>
    <property type="match status" value="1"/>
</dbReference>
<dbReference type="Gene3D" id="3.30.160.60">
    <property type="entry name" value="Classic Zinc Finger"/>
    <property type="match status" value="3"/>
</dbReference>
<evidence type="ECO:0000256" key="5">
    <source>
        <dbReference type="ARBA" id="ARBA00022833"/>
    </source>
</evidence>
<dbReference type="OrthoDB" id="5805083at2759"/>
<feature type="compositionally biased region" description="Basic and acidic residues" evidence="8">
    <location>
        <begin position="620"/>
        <end position="636"/>
    </location>
</feature>
<dbReference type="OMA" id="SFKSPEC"/>
<feature type="region of interest" description="Disordered" evidence="8">
    <location>
        <begin position="1"/>
        <end position="107"/>
    </location>
</feature>
<keyword evidence="11" id="KW-1185">Reference proteome</keyword>
<dbReference type="InterPro" id="IPR013087">
    <property type="entry name" value="Znf_C2H2_type"/>
</dbReference>
<gene>
    <name evidence="10" type="ORF">CAEBREN_25309</name>
</gene>
<evidence type="ECO:0000313" key="10">
    <source>
        <dbReference type="EMBL" id="EGT56626.1"/>
    </source>
</evidence>
<feature type="compositionally biased region" description="Basic residues" evidence="8">
    <location>
        <begin position="589"/>
        <end position="602"/>
    </location>
</feature>
<dbReference type="HOGENOM" id="CLU_001170_0_0_1"/>
<keyword evidence="3" id="KW-0677">Repeat</keyword>
<evidence type="ECO:0000259" key="9">
    <source>
        <dbReference type="PROSITE" id="PS50157"/>
    </source>
</evidence>
<dbReference type="EMBL" id="GL379793">
    <property type="protein sequence ID" value="EGT56626.1"/>
    <property type="molecule type" value="Genomic_DNA"/>
</dbReference>
<feature type="compositionally biased region" description="Polar residues" evidence="8">
    <location>
        <begin position="163"/>
        <end position="176"/>
    </location>
</feature>
<name>G0MGL9_CAEBE</name>
<evidence type="ECO:0000256" key="6">
    <source>
        <dbReference type="ARBA" id="ARBA00023242"/>
    </source>
</evidence>
<proteinExistence type="predicted"/>
<dbReference type="eggNOG" id="KOG1721">
    <property type="taxonomic scope" value="Eukaryota"/>
</dbReference>
<evidence type="ECO:0000256" key="4">
    <source>
        <dbReference type="ARBA" id="ARBA00022771"/>
    </source>
</evidence>
<dbReference type="STRING" id="135651.G0MGL9"/>
<dbReference type="SMART" id="SM00355">
    <property type="entry name" value="ZnF_C2H2"/>
    <property type="match status" value="20"/>
</dbReference>
<evidence type="ECO:0000256" key="2">
    <source>
        <dbReference type="ARBA" id="ARBA00022723"/>
    </source>
</evidence>
<dbReference type="GO" id="GO:0008270">
    <property type="term" value="F:zinc ion binding"/>
    <property type="evidence" value="ECO:0007669"/>
    <property type="project" value="UniProtKB-KW"/>
</dbReference>
<comment type="subcellular location">
    <subcellularLocation>
        <location evidence="1">Nucleus</location>
    </subcellularLocation>
</comment>
<dbReference type="PROSITE" id="PS50157">
    <property type="entry name" value="ZINC_FINGER_C2H2_2"/>
    <property type="match status" value="2"/>
</dbReference>
<keyword evidence="6" id="KW-0539">Nucleus</keyword>
<feature type="region of interest" description="Disordered" evidence="8">
    <location>
        <begin position="134"/>
        <end position="179"/>
    </location>
</feature>
<feature type="region of interest" description="Disordered" evidence="8">
    <location>
        <begin position="589"/>
        <end position="647"/>
    </location>
</feature>